<comment type="similarity">
    <text evidence="1">Belongs to the short-chain dehydrogenases/reductases (SDR) family.</text>
</comment>
<proteinExistence type="inferred from homology"/>
<keyword evidence="5" id="KW-1185">Reference proteome</keyword>
<evidence type="ECO:0000256" key="2">
    <source>
        <dbReference type="ARBA" id="ARBA00022857"/>
    </source>
</evidence>
<dbReference type="SUPFAM" id="SSF51735">
    <property type="entry name" value="NAD(P)-binding Rossmann-fold domains"/>
    <property type="match status" value="1"/>
</dbReference>
<dbReference type="Proteomes" id="UP001629113">
    <property type="component" value="Unassembled WGS sequence"/>
</dbReference>
<keyword evidence="2" id="KW-0521">NADP</keyword>
<gene>
    <name evidence="4" type="ORF">PVAG01_04632</name>
</gene>
<dbReference type="PANTHER" id="PTHR43008">
    <property type="entry name" value="BENZIL REDUCTASE"/>
    <property type="match status" value="1"/>
</dbReference>
<organism evidence="4 5">
    <name type="scientific">Phlyctema vagabunda</name>
    <dbReference type="NCBI Taxonomy" id="108571"/>
    <lineage>
        <taxon>Eukaryota</taxon>
        <taxon>Fungi</taxon>
        <taxon>Dikarya</taxon>
        <taxon>Ascomycota</taxon>
        <taxon>Pezizomycotina</taxon>
        <taxon>Leotiomycetes</taxon>
        <taxon>Helotiales</taxon>
        <taxon>Dermateaceae</taxon>
        <taxon>Phlyctema</taxon>
    </lineage>
</organism>
<comment type="caution">
    <text evidence="4">The sequence shown here is derived from an EMBL/GenBank/DDBJ whole genome shotgun (WGS) entry which is preliminary data.</text>
</comment>
<dbReference type="Pfam" id="PF13561">
    <property type="entry name" value="adh_short_C2"/>
    <property type="match status" value="1"/>
</dbReference>
<dbReference type="InterPro" id="IPR002347">
    <property type="entry name" value="SDR_fam"/>
</dbReference>
<dbReference type="InterPro" id="IPR036291">
    <property type="entry name" value="NAD(P)-bd_dom_sf"/>
</dbReference>
<evidence type="ECO:0000313" key="5">
    <source>
        <dbReference type="Proteomes" id="UP001629113"/>
    </source>
</evidence>
<dbReference type="EMBL" id="JBFCZG010000004">
    <property type="protein sequence ID" value="KAL3422885.1"/>
    <property type="molecule type" value="Genomic_DNA"/>
</dbReference>
<protein>
    <submittedName>
        <fullName evidence="4">Short-chain dehydrogenase</fullName>
    </submittedName>
</protein>
<evidence type="ECO:0000313" key="4">
    <source>
        <dbReference type="EMBL" id="KAL3422885.1"/>
    </source>
</evidence>
<evidence type="ECO:0000256" key="3">
    <source>
        <dbReference type="ARBA" id="ARBA00023002"/>
    </source>
</evidence>
<dbReference type="PRINTS" id="PR00081">
    <property type="entry name" value="GDHRDH"/>
</dbReference>
<accession>A0ABR4PHX0</accession>
<sequence>MAENAMTGGNFTHNNTTAPTTTSILPLFSLKGRTAIVSGAGAGIGLAVAHSLAEAGANVAIWYNSNKKAVAEAEKIEKEYGVKCKAYQVNVTEFAPVEAAINEIVKEFNGRLDIFIANSGIPWTQGAALDGELEHYRKVVATDLDGTFYCARAAGIHWRRQKKEGTTIDGKKLEGFRSGSFVATASMSGHIVNIPQLQATYNAAKAGIIHLCKSLAVEWVEFARCNTVSPGYIATEISDFVPTATKNIWKDKIPMGREGEAHELKGAFLYLASDAASYTTGTDIIVDGGYCLP</sequence>
<dbReference type="InterPro" id="IPR020904">
    <property type="entry name" value="Sc_DH/Rdtase_CS"/>
</dbReference>
<name>A0ABR4PHX0_9HELO</name>
<dbReference type="PRINTS" id="PR00080">
    <property type="entry name" value="SDRFAMILY"/>
</dbReference>
<dbReference type="PANTHER" id="PTHR43008:SF13">
    <property type="entry name" value="L-XYLULOSE REDUCTASE-RELATED"/>
    <property type="match status" value="1"/>
</dbReference>
<keyword evidence="3" id="KW-0560">Oxidoreductase</keyword>
<dbReference type="PROSITE" id="PS00061">
    <property type="entry name" value="ADH_SHORT"/>
    <property type="match status" value="1"/>
</dbReference>
<dbReference type="Gene3D" id="3.40.50.720">
    <property type="entry name" value="NAD(P)-binding Rossmann-like Domain"/>
    <property type="match status" value="1"/>
</dbReference>
<dbReference type="CDD" id="cd05352">
    <property type="entry name" value="MDH-like_SDR_c"/>
    <property type="match status" value="1"/>
</dbReference>
<evidence type="ECO:0000256" key="1">
    <source>
        <dbReference type="ARBA" id="ARBA00006484"/>
    </source>
</evidence>
<reference evidence="4 5" key="1">
    <citation type="submission" date="2024-06" db="EMBL/GenBank/DDBJ databases">
        <title>Complete genome of Phlyctema vagabunda strain 19-DSS-EL-015.</title>
        <authorList>
            <person name="Fiorenzani C."/>
        </authorList>
    </citation>
    <scope>NUCLEOTIDE SEQUENCE [LARGE SCALE GENOMIC DNA]</scope>
    <source>
        <strain evidence="4 5">19-DSS-EL-015</strain>
    </source>
</reference>